<dbReference type="EMBL" id="MHNL01000001">
    <property type="protein sequence ID" value="OGZ46134.1"/>
    <property type="molecule type" value="Genomic_DNA"/>
</dbReference>
<comment type="caution">
    <text evidence="2">The sequence shown here is derived from an EMBL/GenBank/DDBJ whole genome shotgun (WGS) entry which is preliminary data.</text>
</comment>
<reference evidence="2 3" key="1">
    <citation type="journal article" date="2016" name="Nat. Commun.">
        <title>Thousands of microbial genomes shed light on interconnected biogeochemical processes in an aquifer system.</title>
        <authorList>
            <person name="Anantharaman K."/>
            <person name="Brown C.T."/>
            <person name="Hug L.A."/>
            <person name="Sharon I."/>
            <person name="Castelle C.J."/>
            <person name="Probst A.J."/>
            <person name="Thomas B.C."/>
            <person name="Singh A."/>
            <person name="Wilkins M.J."/>
            <person name="Karaoz U."/>
            <person name="Brodie E.L."/>
            <person name="Williams K.H."/>
            <person name="Hubbard S.S."/>
            <person name="Banfield J.F."/>
        </authorList>
    </citation>
    <scope>NUCLEOTIDE SEQUENCE [LARGE SCALE GENOMIC DNA]</scope>
</reference>
<sequence>MRIQKQGKRIGDWEWRWVAGFQALAMFTIGIVWYSAWLGHEVLGDLSLFLYFVFIAILSVYVWSLRSK</sequence>
<accession>A0A1G2G7A2</accession>
<protein>
    <submittedName>
        <fullName evidence="2">Uncharacterized protein</fullName>
    </submittedName>
</protein>
<evidence type="ECO:0000313" key="3">
    <source>
        <dbReference type="Proteomes" id="UP000177785"/>
    </source>
</evidence>
<gene>
    <name evidence="2" type="ORF">A2756_05985</name>
</gene>
<feature type="transmembrane region" description="Helical" evidence="1">
    <location>
        <begin position="48"/>
        <end position="65"/>
    </location>
</feature>
<dbReference type="AlphaFoldDB" id="A0A1G2G7A2"/>
<keyword evidence="1" id="KW-0812">Transmembrane</keyword>
<feature type="transmembrane region" description="Helical" evidence="1">
    <location>
        <begin position="15"/>
        <end position="36"/>
    </location>
</feature>
<evidence type="ECO:0000313" key="2">
    <source>
        <dbReference type="EMBL" id="OGZ46134.1"/>
    </source>
</evidence>
<keyword evidence="1" id="KW-0472">Membrane</keyword>
<keyword evidence="1" id="KW-1133">Transmembrane helix</keyword>
<evidence type="ECO:0000256" key="1">
    <source>
        <dbReference type="SAM" id="Phobius"/>
    </source>
</evidence>
<organism evidence="2 3">
    <name type="scientific">Candidatus Ryanbacteria bacterium RIFCSPHIGHO2_01_FULL_48_27</name>
    <dbReference type="NCBI Taxonomy" id="1802115"/>
    <lineage>
        <taxon>Bacteria</taxon>
        <taxon>Candidatus Ryaniibacteriota</taxon>
    </lineage>
</organism>
<dbReference type="STRING" id="1802115.A2756_05985"/>
<proteinExistence type="predicted"/>
<dbReference type="Proteomes" id="UP000177785">
    <property type="component" value="Unassembled WGS sequence"/>
</dbReference>
<name>A0A1G2G7A2_9BACT</name>